<evidence type="ECO:0000256" key="6">
    <source>
        <dbReference type="ARBA" id="ARBA00022827"/>
    </source>
</evidence>
<evidence type="ECO:0000313" key="12">
    <source>
        <dbReference type="EMBL" id="CDF57411.1"/>
    </source>
</evidence>
<dbReference type="HOGENOM" id="CLU_044403_1_0_9"/>
<dbReference type="PANTHER" id="PTHR30040:SF2">
    <property type="entry name" value="FAD:PROTEIN FMN TRANSFERASE"/>
    <property type="match status" value="1"/>
</dbReference>
<evidence type="ECO:0000256" key="7">
    <source>
        <dbReference type="ARBA" id="ARBA00022842"/>
    </source>
</evidence>
<proteinExistence type="inferred from homology"/>
<dbReference type="eggNOG" id="COG1477">
    <property type="taxonomic scope" value="Bacteria"/>
</dbReference>
<accession>R7RPX0</accession>
<comment type="caution">
    <text evidence="12">The sequence shown here is derived from an EMBL/GenBank/DDBJ whole genome shotgun (WGS) entry which is preliminary data.</text>
</comment>
<dbReference type="GO" id="GO:0046872">
    <property type="term" value="F:metal ion binding"/>
    <property type="evidence" value="ECO:0007669"/>
    <property type="project" value="UniProtKB-UniRule"/>
</dbReference>
<keyword evidence="5 10" id="KW-0479">Metal-binding</keyword>
<dbReference type="EC" id="2.7.1.180" evidence="1 10"/>
<feature type="binding site" evidence="11">
    <location>
        <position position="260"/>
    </location>
    <ligand>
        <name>Mg(2+)</name>
        <dbReference type="ChEBI" id="CHEBI:18420"/>
    </ligand>
</feature>
<dbReference type="InterPro" id="IPR003374">
    <property type="entry name" value="ApbE-like_sf"/>
</dbReference>
<dbReference type="EMBL" id="CAVN010000087">
    <property type="protein sequence ID" value="CDF57411.1"/>
    <property type="molecule type" value="Genomic_DNA"/>
</dbReference>
<sequence length="311" mass="35058">MWTIKGIYALGSDIYVNVSGAFGKIVTELIFRRVLNIDKKMSAFSDDSEVGLINKNAGIKEVLVSKDTQYVIKRALEFNKISDKFDITIRPLALLWSKKLKDNEIPSSEEIENVKSLIDSRDVVIKEDFAFLKRKGQMIDLGAIAKGYATDISKDILKVLSIKNALLDFGGNIYTIGKNKENYWNIGIQNPFSIRGEIIGVLKSTDESIVTSGIYERCTKIGDKIYHHIIDKYTGFPVENELASVTIVSKSSTEADAFATIILLEGLKEGIKLMQYYNLEGIIVTKDKDIFITKSLFERFNCVCNYKIFKI</sequence>
<dbReference type="Proteomes" id="UP000014923">
    <property type="component" value="Unassembled WGS sequence"/>
</dbReference>
<dbReference type="AlphaFoldDB" id="R7RPX0"/>
<dbReference type="Gene3D" id="3.10.520.10">
    <property type="entry name" value="ApbE-like domains"/>
    <property type="match status" value="1"/>
</dbReference>
<comment type="similarity">
    <text evidence="10">Belongs to the ApbE family.</text>
</comment>
<evidence type="ECO:0000256" key="2">
    <source>
        <dbReference type="ARBA" id="ARBA00016337"/>
    </source>
</evidence>
<dbReference type="InterPro" id="IPR024932">
    <property type="entry name" value="ApbE"/>
</dbReference>
<organism evidence="12 13">
    <name type="scientific">Thermobrachium celere DSM 8682</name>
    <dbReference type="NCBI Taxonomy" id="941824"/>
    <lineage>
        <taxon>Bacteria</taxon>
        <taxon>Bacillati</taxon>
        <taxon>Bacillota</taxon>
        <taxon>Clostridia</taxon>
        <taxon>Eubacteriales</taxon>
        <taxon>Clostridiaceae</taxon>
        <taxon>Thermobrachium</taxon>
    </lineage>
</organism>
<dbReference type="Pfam" id="PF02424">
    <property type="entry name" value="ApbE"/>
    <property type="match status" value="1"/>
</dbReference>
<reference evidence="12" key="1">
    <citation type="submission" date="2013-03" db="EMBL/GenBank/DDBJ databases">
        <title>Draft genome sequence of the hydrogen-ethanol-producing anaerobic alkalithermophilic Caloramator celere.</title>
        <authorList>
            <person name="Ciranna A."/>
            <person name="Larjo A."/>
            <person name="Kivisto A."/>
            <person name="Santala V."/>
            <person name="Roos C."/>
            <person name="Karp M."/>
        </authorList>
    </citation>
    <scope>NUCLEOTIDE SEQUENCE [LARGE SCALE GENOMIC DNA]</scope>
    <source>
        <strain evidence="12">DSM 8682</strain>
    </source>
</reference>
<evidence type="ECO:0000256" key="5">
    <source>
        <dbReference type="ARBA" id="ARBA00022723"/>
    </source>
</evidence>
<evidence type="ECO:0000256" key="4">
    <source>
        <dbReference type="ARBA" id="ARBA00022679"/>
    </source>
</evidence>
<gene>
    <name evidence="12" type="ORF">TCEL_01325</name>
</gene>
<keyword evidence="6 10" id="KW-0274">FAD</keyword>
<evidence type="ECO:0000256" key="3">
    <source>
        <dbReference type="ARBA" id="ARBA00022630"/>
    </source>
</evidence>
<protein>
    <recommendedName>
        <fullName evidence="2 10">FAD:protein FMN transferase</fullName>
        <ecNumber evidence="1 10">2.7.1.180</ecNumber>
    </recommendedName>
    <alternativeName>
        <fullName evidence="8 10">Flavin transferase</fullName>
    </alternativeName>
</protein>
<evidence type="ECO:0000256" key="1">
    <source>
        <dbReference type="ARBA" id="ARBA00011955"/>
    </source>
</evidence>
<feature type="binding site" evidence="11">
    <location>
        <position position="256"/>
    </location>
    <ligand>
        <name>Mg(2+)</name>
        <dbReference type="ChEBI" id="CHEBI:18420"/>
    </ligand>
</feature>
<keyword evidence="3 10" id="KW-0285">Flavoprotein</keyword>
<evidence type="ECO:0000256" key="10">
    <source>
        <dbReference type="PIRNR" id="PIRNR006268"/>
    </source>
</evidence>
<dbReference type="PANTHER" id="PTHR30040">
    <property type="entry name" value="THIAMINE BIOSYNTHESIS LIPOPROTEIN APBE"/>
    <property type="match status" value="1"/>
</dbReference>
<comment type="cofactor">
    <cofactor evidence="11">
        <name>Mg(2+)</name>
        <dbReference type="ChEBI" id="CHEBI:18420"/>
    </cofactor>
    <cofactor evidence="11">
        <name>Mn(2+)</name>
        <dbReference type="ChEBI" id="CHEBI:29035"/>
    </cofactor>
    <text evidence="11">Magnesium. Can also use manganese.</text>
</comment>
<keyword evidence="7 10" id="KW-0460">Magnesium</keyword>
<evidence type="ECO:0000256" key="8">
    <source>
        <dbReference type="ARBA" id="ARBA00031306"/>
    </source>
</evidence>
<name>R7RPX0_9CLOT</name>
<dbReference type="PIRSF" id="PIRSF006268">
    <property type="entry name" value="ApbE"/>
    <property type="match status" value="1"/>
</dbReference>
<feature type="binding site" evidence="11">
    <location>
        <position position="143"/>
    </location>
    <ligand>
        <name>Mg(2+)</name>
        <dbReference type="ChEBI" id="CHEBI:18420"/>
    </ligand>
</feature>
<dbReference type="GO" id="GO:0016740">
    <property type="term" value="F:transferase activity"/>
    <property type="evidence" value="ECO:0007669"/>
    <property type="project" value="UniProtKB-UniRule"/>
</dbReference>
<keyword evidence="4 10" id="KW-0808">Transferase</keyword>
<evidence type="ECO:0000256" key="9">
    <source>
        <dbReference type="ARBA" id="ARBA00048540"/>
    </source>
</evidence>
<evidence type="ECO:0000313" key="13">
    <source>
        <dbReference type="Proteomes" id="UP000014923"/>
    </source>
</evidence>
<keyword evidence="13" id="KW-1185">Reference proteome</keyword>
<dbReference type="SUPFAM" id="SSF143631">
    <property type="entry name" value="ApbE-like"/>
    <property type="match status" value="1"/>
</dbReference>
<keyword evidence="12" id="KW-0449">Lipoprotein</keyword>
<evidence type="ECO:0000256" key="11">
    <source>
        <dbReference type="PIRSR" id="PIRSR006268-2"/>
    </source>
</evidence>
<comment type="catalytic activity">
    <reaction evidence="9 10">
        <text>L-threonyl-[protein] + FAD = FMN-L-threonyl-[protein] + AMP + H(+)</text>
        <dbReference type="Rhea" id="RHEA:36847"/>
        <dbReference type="Rhea" id="RHEA-COMP:11060"/>
        <dbReference type="Rhea" id="RHEA-COMP:11061"/>
        <dbReference type="ChEBI" id="CHEBI:15378"/>
        <dbReference type="ChEBI" id="CHEBI:30013"/>
        <dbReference type="ChEBI" id="CHEBI:57692"/>
        <dbReference type="ChEBI" id="CHEBI:74257"/>
        <dbReference type="ChEBI" id="CHEBI:456215"/>
        <dbReference type="EC" id="2.7.1.180"/>
    </reaction>
</comment>
<dbReference type="RefSeq" id="WP_018660533.1">
    <property type="nucleotide sequence ID" value="NZ_HF952018.1"/>
</dbReference>